<name>A0A177Y8C7_9NOCA</name>
<dbReference type="InterPro" id="IPR012348">
    <property type="entry name" value="RNR-like"/>
</dbReference>
<keyword evidence="2" id="KW-1185">Reference proteome</keyword>
<protein>
    <recommendedName>
        <fullName evidence="3">p-aminobenzoate N-oxygenase AurF</fullName>
    </recommendedName>
</protein>
<proteinExistence type="predicted"/>
<evidence type="ECO:0000313" key="2">
    <source>
        <dbReference type="Proteomes" id="UP000077519"/>
    </source>
</evidence>
<dbReference type="AlphaFoldDB" id="A0A177Y8C7"/>
<dbReference type="Pfam" id="PF11583">
    <property type="entry name" value="AurF"/>
    <property type="match status" value="1"/>
</dbReference>
<dbReference type="Gene3D" id="1.10.620.20">
    <property type="entry name" value="Ribonucleotide Reductase, subunit A"/>
    <property type="match status" value="1"/>
</dbReference>
<dbReference type="InterPro" id="IPR009078">
    <property type="entry name" value="Ferritin-like_SF"/>
</dbReference>
<comment type="caution">
    <text evidence="1">The sequence shown here is derived from an EMBL/GenBank/DDBJ whole genome shotgun (WGS) entry which is preliminary data.</text>
</comment>
<dbReference type="SUPFAM" id="SSF47240">
    <property type="entry name" value="Ferritin-like"/>
    <property type="match status" value="1"/>
</dbReference>
<dbReference type="GO" id="GO:0016491">
    <property type="term" value="F:oxidoreductase activity"/>
    <property type="evidence" value="ECO:0007669"/>
    <property type="project" value="InterPro"/>
</dbReference>
<evidence type="ECO:0000313" key="1">
    <source>
        <dbReference type="EMBL" id="OAK51776.1"/>
    </source>
</evidence>
<accession>A0A177Y8C7</accession>
<dbReference type="InterPro" id="IPR025859">
    <property type="entry name" value="AurF/CmlI"/>
</dbReference>
<dbReference type="EMBL" id="LVHI01000037">
    <property type="protein sequence ID" value="OAK51776.1"/>
    <property type="molecule type" value="Genomic_DNA"/>
</dbReference>
<dbReference type="Proteomes" id="UP000077519">
    <property type="component" value="Unassembled WGS sequence"/>
</dbReference>
<gene>
    <name evidence="1" type="ORF">A3K89_10960</name>
</gene>
<evidence type="ECO:0008006" key="3">
    <source>
        <dbReference type="Google" id="ProtNLM"/>
    </source>
</evidence>
<sequence>MLDVLSEGSVRRNFDPYLDIDWDSDEFQMTSDDPRWVLPEYHPLGGTSWYRNLSIDRQIEVGHHIQINSVKVGSAFESILIRGMMQFIMKMPNNSLEFRYCLHEITEECNHIQMFQELVNRSGADVPGMRTDFRLASPTMGMLGAAFPVVFFIGILAGEEPIDHWQKSVIRQGADVPPAMLRTMEIHIAEEARHISFAHHFLRQHYPNLGRFNKWLVAVSTPIIMRWLAGVIMAPPRKLASDLGIPRAVVKEAYWYGPVGSEQLQSYFGDVRMLVDDIGMTNRTARYLWKKLRIDGQISRFRGEPDRSVHD</sequence>
<organism evidence="1 2">
    <name type="scientific">Rhodococcoides kyotonense</name>
    <dbReference type="NCBI Taxonomy" id="398843"/>
    <lineage>
        <taxon>Bacteria</taxon>
        <taxon>Bacillati</taxon>
        <taxon>Actinomycetota</taxon>
        <taxon>Actinomycetes</taxon>
        <taxon>Mycobacteriales</taxon>
        <taxon>Nocardiaceae</taxon>
        <taxon>Rhodococcoides</taxon>
    </lineage>
</organism>
<reference evidence="1 2" key="1">
    <citation type="submission" date="2016-03" db="EMBL/GenBank/DDBJ databases">
        <title>Genome sequence of Rhodococcus kyotonensis KB10.</title>
        <authorList>
            <person name="Jeong H."/>
            <person name="Hong C.E."/>
            <person name="Jo S.H."/>
            <person name="Park J.M."/>
        </authorList>
    </citation>
    <scope>NUCLEOTIDE SEQUENCE [LARGE SCALE GENOMIC DNA]</scope>
    <source>
        <strain evidence="1 2">KB10</strain>
    </source>
</reference>